<dbReference type="Pfam" id="PF03793">
    <property type="entry name" value="PASTA"/>
    <property type="match status" value="1"/>
</dbReference>
<accession>A0A3B0FPJ1</accession>
<dbReference type="Gene3D" id="3.30.10.20">
    <property type="match status" value="1"/>
</dbReference>
<dbReference type="RefSeq" id="WP_120693039.1">
    <property type="nucleotide sequence ID" value="NZ_RBNH01000015.1"/>
</dbReference>
<dbReference type="Proteomes" id="UP000273159">
    <property type="component" value="Unassembled WGS sequence"/>
</dbReference>
<evidence type="ECO:0000313" key="3">
    <source>
        <dbReference type="EMBL" id="RKO21819.1"/>
    </source>
</evidence>
<dbReference type="SMART" id="SM00740">
    <property type="entry name" value="PASTA"/>
    <property type="match status" value="1"/>
</dbReference>
<comment type="caution">
    <text evidence="3">The sequence shown here is derived from an EMBL/GenBank/DDBJ whole genome shotgun (WGS) entry which is preliminary data.</text>
</comment>
<feature type="domain" description="PASTA" evidence="2">
    <location>
        <begin position="44"/>
        <end position="116"/>
    </location>
</feature>
<dbReference type="PROSITE" id="PS51257">
    <property type="entry name" value="PROKAR_LIPOPROTEIN"/>
    <property type="match status" value="1"/>
</dbReference>
<sequence>MGAGNKGDVVKFRMIGVAAACIGLLLTGCGTPAAEPVASPMPTKTLKLTKVPDVAGKPFAEARDRLFKAVIKYDAVGSDGVKFTEKPNDLSVVVSSSPSAGKEIEAGGTVALKLEGTQAEATAEAAVKEAARVRSLRYSFKCSGSESAITAKDTKSFTKLQEIWASPDFARFKSCDLRVGGKWYMDRYNLEPDEAAVVKQIGVDGGDASAPYMAYGSVLLLCAIPPKDGWDNRYGEYPTGPKIKAVAKAAAAMCPDAPFVAELVRVAGGVPPAPKTAMGNGTFVVGKDVAAGAYQVAVPAGANGVHDCYWERTSPQGSTIENDFISFAPQGPVVTIYAGEGFVSRGCGNWIMIG</sequence>
<feature type="chain" id="PRO_5039237514" evidence="1">
    <location>
        <begin position="34"/>
        <end position="354"/>
    </location>
</feature>
<keyword evidence="1" id="KW-0732">Signal</keyword>
<evidence type="ECO:0000259" key="2">
    <source>
        <dbReference type="PROSITE" id="PS51178"/>
    </source>
</evidence>
<feature type="signal peptide" evidence="1">
    <location>
        <begin position="1"/>
        <end position="33"/>
    </location>
</feature>
<reference evidence="3 4" key="1">
    <citation type="submission" date="2018-10" db="EMBL/GenBank/DDBJ databases">
        <title>Genome-guide identification and characterization of bacteria that degrade polycyclic aromatic hydrocarbons and resist hexavalent chromium simultaneously.</title>
        <authorList>
            <person name="Feng H."/>
        </authorList>
    </citation>
    <scope>NUCLEOTIDE SEQUENCE [LARGE SCALE GENOMIC DNA]</scope>
    <source>
        <strain evidence="3 4">J015</strain>
    </source>
</reference>
<name>A0A3B0FPJ1_PSEPS</name>
<evidence type="ECO:0000313" key="4">
    <source>
        <dbReference type="Proteomes" id="UP000273159"/>
    </source>
</evidence>
<gene>
    <name evidence="3" type="ORF">D7Z96_15260</name>
</gene>
<dbReference type="PROSITE" id="PS51178">
    <property type="entry name" value="PASTA"/>
    <property type="match status" value="1"/>
</dbReference>
<dbReference type="AlphaFoldDB" id="A0A3B0FPJ1"/>
<organism evidence="3 4">
    <name type="scientific">Pseudarthrobacter phenanthrenivorans</name>
    <name type="common">Arthrobacter phenanthrenivorans</name>
    <dbReference type="NCBI Taxonomy" id="361575"/>
    <lineage>
        <taxon>Bacteria</taxon>
        <taxon>Bacillati</taxon>
        <taxon>Actinomycetota</taxon>
        <taxon>Actinomycetes</taxon>
        <taxon>Micrococcales</taxon>
        <taxon>Micrococcaceae</taxon>
        <taxon>Pseudarthrobacter</taxon>
    </lineage>
</organism>
<reference evidence="4" key="2">
    <citation type="submission" date="2018-10" db="EMBL/GenBank/DDBJ databases">
        <authorList>
            <person name="Wang Y."/>
            <person name="Wang J."/>
            <person name="Yang X."/>
            <person name="Wang Z."/>
            <person name="Huang Y."/>
        </authorList>
    </citation>
    <scope>NUCLEOTIDE SEQUENCE [LARGE SCALE GENOMIC DNA]</scope>
    <source>
        <strain evidence="4">J015</strain>
    </source>
</reference>
<evidence type="ECO:0000256" key="1">
    <source>
        <dbReference type="SAM" id="SignalP"/>
    </source>
</evidence>
<dbReference type="InterPro" id="IPR005543">
    <property type="entry name" value="PASTA_dom"/>
</dbReference>
<dbReference type="EMBL" id="RBNH01000015">
    <property type="protein sequence ID" value="RKO21819.1"/>
    <property type="molecule type" value="Genomic_DNA"/>
</dbReference>
<protein>
    <submittedName>
        <fullName evidence="3">PASTA domain-containing protein</fullName>
    </submittedName>
</protein>
<proteinExistence type="predicted"/>